<dbReference type="Proteomes" id="UP001161247">
    <property type="component" value="Chromosome 2"/>
</dbReference>
<feature type="region of interest" description="Disordered" evidence="1">
    <location>
        <begin position="26"/>
        <end position="50"/>
    </location>
</feature>
<gene>
    <name evidence="2" type="ORF">OLC1_LOCUS4631</name>
</gene>
<proteinExistence type="predicted"/>
<evidence type="ECO:0000313" key="3">
    <source>
        <dbReference type="Proteomes" id="UP001161247"/>
    </source>
</evidence>
<sequence length="102" mass="11834">MDEVVEDSFNYEVVEDSFDNEVVEDSLEGEVDGHPYEEARERNNDKDEVKGTKITLPFDLNESGTLDFDLNERPDELGEDFEPKGCEDPVREMLRINLPKFF</sequence>
<evidence type="ECO:0000313" key="2">
    <source>
        <dbReference type="EMBL" id="CAI9093138.1"/>
    </source>
</evidence>
<name>A0AAV1CD57_OLDCO</name>
<reference evidence="2" key="1">
    <citation type="submission" date="2023-03" db="EMBL/GenBank/DDBJ databases">
        <authorList>
            <person name="Julca I."/>
        </authorList>
    </citation>
    <scope>NUCLEOTIDE SEQUENCE</scope>
</reference>
<evidence type="ECO:0000256" key="1">
    <source>
        <dbReference type="SAM" id="MobiDB-lite"/>
    </source>
</evidence>
<dbReference type="EMBL" id="OX459119">
    <property type="protein sequence ID" value="CAI9093138.1"/>
    <property type="molecule type" value="Genomic_DNA"/>
</dbReference>
<keyword evidence="3" id="KW-1185">Reference proteome</keyword>
<organism evidence="2 3">
    <name type="scientific">Oldenlandia corymbosa var. corymbosa</name>
    <dbReference type="NCBI Taxonomy" id="529605"/>
    <lineage>
        <taxon>Eukaryota</taxon>
        <taxon>Viridiplantae</taxon>
        <taxon>Streptophyta</taxon>
        <taxon>Embryophyta</taxon>
        <taxon>Tracheophyta</taxon>
        <taxon>Spermatophyta</taxon>
        <taxon>Magnoliopsida</taxon>
        <taxon>eudicotyledons</taxon>
        <taxon>Gunneridae</taxon>
        <taxon>Pentapetalae</taxon>
        <taxon>asterids</taxon>
        <taxon>lamiids</taxon>
        <taxon>Gentianales</taxon>
        <taxon>Rubiaceae</taxon>
        <taxon>Rubioideae</taxon>
        <taxon>Spermacoceae</taxon>
        <taxon>Hedyotis-Oldenlandia complex</taxon>
        <taxon>Oldenlandia</taxon>
    </lineage>
</organism>
<protein>
    <submittedName>
        <fullName evidence="2">OLC1v1028559C1</fullName>
    </submittedName>
</protein>
<accession>A0AAV1CD57</accession>
<feature type="compositionally biased region" description="Basic and acidic residues" evidence="1">
    <location>
        <begin position="31"/>
        <end position="50"/>
    </location>
</feature>
<dbReference type="AlphaFoldDB" id="A0AAV1CD57"/>